<accession>A0A6A6H2Y2</accession>
<feature type="region of interest" description="Disordered" evidence="1">
    <location>
        <begin position="115"/>
        <end position="136"/>
    </location>
</feature>
<gene>
    <name evidence="2" type="ORF">EV356DRAFT_276621</name>
</gene>
<keyword evidence="3" id="KW-1185">Reference proteome</keyword>
<dbReference type="EMBL" id="ML991821">
    <property type="protein sequence ID" value="KAF2231913.1"/>
    <property type="molecule type" value="Genomic_DNA"/>
</dbReference>
<reference evidence="2" key="1">
    <citation type="journal article" date="2020" name="Stud. Mycol.">
        <title>101 Dothideomycetes genomes: a test case for predicting lifestyles and emergence of pathogens.</title>
        <authorList>
            <person name="Haridas S."/>
            <person name="Albert R."/>
            <person name="Binder M."/>
            <person name="Bloem J."/>
            <person name="Labutti K."/>
            <person name="Salamov A."/>
            <person name="Andreopoulos B."/>
            <person name="Baker S."/>
            <person name="Barry K."/>
            <person name="Bills G."/>
            <person name="Bluhm B."/>
            <person name="Cannon C."/>
            <person name="Castanera R."/>
            <person name="Culley D."/>
            <person name="Daum C."/>
            <person name="Ezra D."/>
            <person name="Gonzalez J."/>
            <person name="Henrissat B."/>
            <person name="Kuo A."/>
            <person name="Liang C."/>
            <person name="Lipzen A."/>
            <person name="Lutzoni F."/>
            <person name="Magnuson J."/>
            <person name="Mondo S."/>
            <person name="Nolan M."/>
            <person name="Ohm R."/>
            <person name="Pangilinan J."/>
            <person name="Park H.-J."/>
            <person name="Ramirez L."/>
            <person name="Alfaro M."/>
            <person name="Sun H."/>
            <person name="Tritt A."/>
            <person name="Yoshinaga Y."/>
            <person name="Zwiers L.-H."/>
            <person name="Turgeon B."/>
            <person name="Goodwin S."/>
            <person name="Spatafora J."/>
            <person name="Crous P."/>
            <person name="Grigoriev I."/>
        </authorList>
    </citation>
    <scope>NUCLEOTIDE SEQUENCE</scope>
    <source>
        <strain evidence="2">Tuck. ex Michener</strain>
    </source>
</reference>
<organism evidence="2 3">
    <name type="scientific">Viridothelium virens</name>
    <name type="common">Speckled blister lichen</name>
    <name type="synonym">Trypethelium virens</name>
    <dbReference type="NCBI Taxonomy" id="1048519"/>
    <lineage>
        <taxon>Eukaryota</taxon>
        <taxon>Fungi</taxon>
        <taxon>Dikarya</taxon>
        <taxon>Ascomycota</taxon>
        <taxon>Pezizomycotina</taxon>
        <taxon>Dothideomycetes</taxon>
        <taxon>Dothideomycetes incertae sedis</taxon>
        <taxon>Trypetheliales</taxon>
        <taxon>Trypetheliaceae</taxon>
        <taxon>Viridothelium</taxon>
    </lineage>
</organism>
<sequence length="136" mass="14723">MHPWFGARLAHAVALQMTGSVVTGRLPTQLVRYLFHASQNGGPRVEDSTPYLTTPDISASQAVAGIRTRSRTRQPGPLQSSIIWRSAPRLERQTAAFLFDVSNFSPLPSEETAKHLSSEALISGSETSPPVPNSTI</sequence>
<proteinExistence type="predicted"/>
<evidence type="ECO:0000313" key="2">
    <source>
        <dbReference type="EMBL" id="KAF2231913.1"/>
    </source>
</evidence>
<evidence type="ECO:0000256" key="1">
    <source>
        <dbReference type="SAM" id="MobiDB-lite"/>
    </source>
</evidence>
<protein>
    <submittedName>
        <fullName evidence="2">Uncharacterized protein</fullName>
    </submittedName>
</protein>
<dbReference type="AlphaFoldDB" id="A0A6A6H2Y2"/>
<name>A0A6A6H2Y2_VIRVR</name>
<evidence type="ECO:0000313" key="3">
    <source>
        <dbReference type="Proteomes" id="UP000800092"/>
    </source>
</evidence>
<dbReference type="Proteomes" id="UP000800092">
    <property type="component" value="Unassembled WGS sequence"/>
</dbReference>